<sequence>MRCSRQREMDCMFVEMVLLTSLVMLYMLLMGFPPF</sequence>
<proteinExistence type="predicted"/>
<dbReference type="AlphaFoldDB" id="C9RCA5"/>
<keyword evidence="1" id="KW-0472">Membrane</keyword>
<evidence type="ECO:0000313" key="3">
    <source>
        <dbReference type="Proteomes" id="UP000002620"/>
    </source>
</evidence>
<keyword evidence="1" id="KW-0812">Transmembrane</keyword>
<reference evidence="2 3" key="1">
    <citation type="submission" date="2009-10" db="EMBL/GenBank/DDBJ databases">
        <title>Complete sequence of chromosome of Ammonifex degensii KC4.</title>
        <authorList>
            <consortium name="US DOE Joint Genome Institute"/>
            <person name="Kerfeld C."/>
            <person name="Goodner B."/>
            <person name="Huber H."/>
            <person name="Stetter K."/>
            <person name="Lucas S."/>
            <person name="Copeland A."/>
            <person name="Lapidus A."/>
            <person name="Glavina del Rio T."/>
            <person name="Dalin E."/>
            <person name="Tice H."/>
            <person name="Bruce D."/>
            <person name="Goodwin L."/>
            <person name="Pitluck S."/>
            <person name="Saunders E."/>
            <person name="Brettin T."/>
            <person name="Detter J.C."/>
            <person name="Han C."/>
            <person name="Larimer F."/>
            <person name="Land M."/>
            <person name="Hauser L."/>
            <person name="Kyrpides N."/>
            <person name="Ovchinnikova G."/>
            <person name="Richardson P."/>
        </authorList>
    </citation>
    <scope>NUCLEOTIDE SEQUENCE [LARGE SCALE GENOMIC DNA]</scope>
    <source>
        <strain evidence="3">DSM 10501 / KC4</strain>
    </source>
</reference>
<keyword evidence="1" id="KW-1133">Transmembrane helix</keyword>
<gene>
    <name evidence="2" type="ordered locus">Adeg_0736</name>
</gene>
<protein>
    <submittedName>
        <fullName evidence="2">Uncharacterized protein</fullName>
    </submittedName>
</protein>
<dbReference type="KEGG" id="adg:Adeg_0736"/>
<dbReference type="STRING" id="429009.Adeg_0736"/>
<dbReference type="HOGENOM" id="CLU_3362847_0_0_9"/>
<accession>C9RCA5</accession>
<keyword evidence="3" id="KW-1185">Reference proteome</keyword>
<organism evidence="2 3">
    <name type="scientific">Ammonifex degensii (strain DSM 10501 / KC4)</name>
    <dbReference type="NCBI Taxonomy" id="429009"/>
    <lineage>
        <taxon>Bacteria</taxon>
        <taxon>Bacillati</taxon>
        <taxon>Bacillota</taxon>
        <taxon>Clostridia</taxon>
        <taxon>Thermoanaerobacterales</taxon>
        <taxon>Thermoanaerobacteraceae</taxon>
        <taxon>Ammonifex</taxon>
    </lineage>
</organism>
<name>C9RCA5_AMMDK</name>
<dbReference type="Proteomes" id="UP000002620">
    <property type="component" value="Chromosome"/>
</dbReference>
<feature type="transmembrane region" description="Helical" evidence="1">
    <location>
        <begin position="12"/>
        <end position="32"/>
    </location>
</feature>
<dbReference type="EMBL" id="CP001785">
    <property type="protein sequence ID" value="ACX51882.1"/>
    <property type="molecule type" value="Genomic_DNA"/>
</dbReference>
<evidence type="ECO:0000313" key="2">
    <source>
        <dbReference type="EMBL" id="ACX51882.1"/>
    </source>
</evidence>
<evidence type="ECO:0000256" key="1">
    <source>
        <dbReference type="SAM" id="Phobius"/>
    </source>
</evidence>